<dbReference type="EMBL" id="FNED01000028">
    <property type="protein sequence ID" value="SDJ79008.1"/>
    <property type="molecule type" value="Genomic_DNA"/>
</dbReference>
<gene>
    <name evidence="2" type="ORF">AF333_28720</name>
    <name evidence="3" type="ORF">SAMN04487909_12892</name>
</gene>
<sequence>MSKEKNIGVPKWVKDSLSNSFQQDGKELVYIVPVKKTALGRFFGTVNQDGIEIFEATNKKELNKVDELFFRDWESASAEHFFIKAQFIFQKDLFSKELIVEDKAKEIEAIIRQHVPVQVTQRPWWRKVVGFRSKTKWKMVVASIAYLYIFALAAEFFSENKKDNVQTAASSVQQEENAQNTRAMAQEKNEETPTPPPPAQEKQEEVKAPALLTRSGGLGDTYQAFEKQYGENAGTKDMARFSGDYILPMFVNDRAWNVLVQFEATDKPRRTLEDANSYVQNVIPLDSKKIKKWKLDGNRDVVMYHSPSLANLFDQQWFGEEKPGTFIVILKHDENGIFSFTVATGNNP</sequence>
<dbReference type="RefSeq" id="WP_043063276.1">
    <property type="nucleotide sequence ID" value="NZ_BJOA01000092.1"/>
</dbReference>
<evidence type="ECO:0000313" key="2">
    <source>
        <dbReference type="EMBL" id="KON90474.1"/>
    </source>
</evidence>
<feature type="compositionally biased region" description="Polar residues" evidence="1">
    <location>
        <begin position="167"/>
        <end position="183"/>
    </location>
</feature>
<proteinExistence type="predicted"/>
<accession>A0A0D1Y1B2</accession>
<protein>
    <submittedName>
        <fullName evidence="2">Uncharacterized protein</fullName>
    </submittedName>
</protein>
<dbReference type="Proteomes" id="UP000182836">
    <property type="component" value="Unassembled WGS sequence"/>
</dbReference>
<evidence type="ECO:0000313" key="4">
    <source>
        <dbReference type="Proteomes" id="UP000037269"/>
    </source>
</evidence>
<feature type="region of interest" description="Disordered" evidence="1">
    <location>
        <begin position="167"/>
        <end position="205"/>
    </location>
</feature>
<dbReference type="EMBL" id="LGUG01000012">
    <property type="protein sequence ID" value="KON90474.1"/>
    <property type="molecule type" value="Genomic_DNA"/>
</dbReference>
<evidence type="ECO:0000256" key="1">
    <source>
        <dbReference type="SAM" id="MobiDB-lite"/>
    </source>
</evidence>
<reference evidence="3 5" key="2">
    <citation type="submission" date="2016-10" db="EMBL/GenBank/DDBJ databases">
        <authorList>
            <person name="de Groot N.N."/>
        </authorList>
    </citation>
    <scope>NUCLEOTIDE SEQUENCE [LARGE SCALE GENOMIC DNA]</scope>
    <source>
        <strain evidence="3 5">DSM 2895</strain>
    </source>
</reference>
<dbReference type="OrthoDB" id="2612782at2"/>
<keyword evidence="4" id="KW-1185">Reference proteome</keyword>
<dbReference type="GeneID" id="42309117"/>
<dbReference type="Proteomes" id="UP000037269">
    <property type="component" value="Unassembled WGS sequence"/>
</dbReference>
<reference evidence="2 4" key="1">
    <citation type="submission" date="2015-07" db="EMBL/GenBank/DDBJ databases">
        <title>Fjat-14205 dsm 2895.</title>
        <authorList>
            <person name="Liu B."/>
            <person name="Wang J."/>
            <person name="Zhu Y."/>
            <person name="Liu G."/>
            <person name="Chen Q."/>
            <person name="Chen Z."/>
            <person name="Lan J."/>
            <person name="Che J."/>
            <person name="Ge C."/>
            <person name="Shi H."/>
            <person name="Pan Z."/>
            <person name="Liu X."/>
        </authorList>
    </citation>
    <scope>NUCLEOTIDE SEQUENCE [LARGE SCALE GENOMIC DNA]</scope>
    <source>
        <strain evidence="2 4">DSM 2895</strain>
    </source>
</reference>
<evidence type="ECO:0000313" key="3">
    <source>
        <dbReference type="EMBL" id="SDJ79008.1"/>
    </source>
</evidence>
<dbReference type="AlphaFoldDB" id="A0A0D1Y1B2"/>
<dbReference type="STRING" id="47500.AF333_28720"/>
<dbReference type="PATRIC" id="fig|47500.8.peg.5240"/>
<name>A0A0D1Y1B2_ANEMI</name>
<evidence type="ECO:0000313" key="5">
    <source>
        <dbReference type="Proteomes" id="UP000182836"/>
    </source>
</evidence>
<organism evidence="2 4">
    <name type="scientific">Aneurinibacillus migulanus</name>
    <name type="common">Bacillus migulanus</name>
    <dbReference type="NCBI Taxonomy" id="47500"/>
    <lineage>
        <taxon>Bacteria</taxon>
        <taxon>Bacillati</taxon>
        <taxon>Bacillota</taxon>
        <taxon>Bacilli</taxon>
        <taxon>Bacillales</taxon>
        <taxon>Paenibacillaceae</taxon>
        <taxon>Aneurinibacillus group</taxon>
        <taxon>Aneurinibacillus</taxon>
    </lineage>
</organism>